<keyword evidence="2" id="KW-1185">Reference proteome</keyword>
<reference evidence="1 2" key="1">
    <citation type="submission" date="2016-02" db="EMBL/GenBank/DDBJ databases">
        <title>Draft Genome for Tepidibacillus decaturensis nov. sp. Strain Z9, an Anaerobic, Moderately Thermophilic and Heterotrophic Bacterium from Deep Subsurface of the Illinois Basin, USA.</title>
        <authorList>
            <person name="Dong Y."/>
            <person name="Chang J.Y."/>
            <person name="Sanford R."/>
            <person name="Fouke B.W."/>
        </authorList>
    </citation>
    <scope>NUCLEOTIDE SEQUENCE [LARGE SCALE GENOMIC DNA]</scope>
    <source>
        <strain evidence="1 2">Z9</strain>
    </source>
</reference>
<gene>
    <name evidence="1" type="ORF">U473_05520</name>
</gene>
<protein>
    <submittedName>
        <fullName evidence="1">Uncharacterized protein</fullName>
    </submittedName>
</protein>
<dbReference type="STRING" id="1413211.U473_05520"/>
<evidence type="ECO:0000313" key="2">
    <source>
        <dbReference type="Proteomes" id="UP000070352"/>
    </source>
</evidence>
<organism evidence="1 2">
    <name type="scientific">Tepidibacillus decaturensis</name>
    <dbReference type="NCBI Taxonomy" id="1413211"/>
    <lineage>
        <taxon>Bacteria</taxon>
        <taxon>Bacillati</taxon>
        <taxon>Bacillota</taxon>
        <taxon>Bacilli</taxon>
        <taxon>Bacillales</taxon>
        <taxon>Bacillaceae</taxon>
        <taxon>Tepidibacillus</taxon>
    </lineage>
</organism>
<sequence>MARRQNKKQNPRHQNPFNTKNLWKYNRLEMITAALLLSGILSVNSIQITRKGTLSVILYGEFLEDIGQIINMDDHTFQEFISLFQKKSKR</sequence>
<dbReference type="RefSeq" id="WP_068724148.1">
    <property type="nucleotide sequence ID" value="NZ_LSKU01000001.1"/>
</dbReference>
<accession>A0A135L3C9</accession>
<comment type="caution">
    <text evidence="1">The sequence shown here is derived from an EMBL/GenBank/DDBJ whole genome shotgun (WGS) entry which is preliminary data.</text>
</comment>
<evidence type="ECO:0000313" key="1">
    <source>
        <dbReference type="EMBL" id="KXG43534.1"/>
    </source>
</evidence>
<dbReference type="Proteomes" id="UP000070352">
    <property type="component" value="Unassembled WGS sequence"/>
</dbReference>
<name>A0A135L3C9_9BACI</name>
<proteinExistence type="predicted"/>
<dbReference type="AlphaFoldDB" id="A0A135L3C9"/>
<dbReference type="EMBL" id="LSKU01000001">
    <property type="protein sequence ID" value="KXG43534.1"/>
    <property type="molecule type" value="Genomic_DNA"/>
</dbReference>